<dbReference type="InterPro" id="IPR003959">
    <property type="entry name" value="ATPase_AAA_core"/>
</dbReference>
<keyword evidence="4" id="KW-0067">ATP-binding</keyword>
<gene>
    <name evidence="4" type="ORF">DWZ31_07900</name>
    <name evidence="3" type="ORF">GCK47_17090</name>
    <name evidence="2" type="ORF">GMD50_17960</name>
</gene>
<reference evidence="4 5" key="1">
    <citation type="submission" date="2018-08" db="EMBL/GenBank/DDBJ databases">
        <title>A genome reference for cultivated species of the human gut microbiota.</title>
        <authorList>
            <person name="Zou Y."/>
            <person name="Xue W."/>
            <person name="Luo G."/>
        </authorList>
    </citation>
    <scope>NUCLEOTIDE SEQUENCE [LARGE SCALE GENOMIC DNA]</scope>
    <source>
        <strain evidence="4 5">AF31-21AC</strain>
    </source>
</reference>
<dbReference type="Proteomes" id="UP000478483">
    <property type="component" value="Unassembled WGS sequence"/>
</dbReference>
<feature type="domain" description="ATPase AAA-type core" evidence="1">
    <location>
        <begin position="49"/>
        <end position="355"/>
    </location>
</feature>
<evidence type="ECO:0000313" key="4">
    <source>
        <dbReference type="EMBL" id="RHN09349.1"/>
    </source>
</evidence>
<dbReference type="GO" id="GO:0016887">
    <property type="term" value="F:ATP hydrolysis activity"/>
    <property type="evidence" value="ECO:0007669"/>
    <property type="project" value="InterPro"/>
</dbReference>
<sequence length="412" mass="47877">MLISYRFKNFCSFAEEAEFDMMAPGNKVKHRFPDNYVKTEEGYDILKTAVVIGENAGGKTNFINSLSFLKSMFEDNKVKHSYRSLININNLQSECPAECETKQEFDISVIGESGTIYHYNLQIDEFCIVQESFSFKQSKTGKEKKIIYAKREHLKQIGDKPSSMAVEFEIKIDNCDKEIQTVFEQTAYNKGAMGLFVSKLAIVGDSHAIEFVNWMNDKLVVESKNYNYYLYKNIQNEEDDLRILKEDRFLEILRMVDYSICGIEIDDEKPFSMTKIIRKTKDGNILSRELRRDSGGVGEFFAWAVQIFRVVYENKMVFADEVDRVLNPILAERMIAFINGKDHKGQFVFSSHNVLHLDLKNYMKEQIYFVTKNRDTLDSELYSLADFPEIKYDTTKIYEFYMKGILGGTAFE</sequence>
<protein>
    <submittedName>
        <fullName evidence="2">AAA family ATPase</fullName>
    </submittedName>
    <submittedName>
        <fullName evidence="4">ATP-binding protein</fullName>
    </submittedName>
</protein>
<dbReference type="InterPro" id="IPR027417">
    <property type="entry name" value="P-loop_NTPase"/>
</dbReference>
<evidence type="ECO:0000313" key="6">
    <source>
        <dbReference type="Proteomes" id="UP000478483"/>
    </source>
</evidence>
<evidence type="ECO:0000313" key="3">
    <source>
        <dbReference type="EMBL" id="MVQ47348.1"/>
    </source>
</evidence>
<keyword evidence="4" id="KW-0547">Nucleotide-binding</keyword>
<evidence type="ECO:0000259" key="1">
    <source>
        <dbReference type="Pfam" id="PF13304"/>
    </source>
</evidence>
<dbReference type="Pfam" id="PF13304">
    <property type="entry name" value="AAA_21"/>
    <property type="match status" value="1"/>
</dbReference>
<evidence type="ECO:0000313" key="2">
    <source>
        <dbReference type="EMBL" id="MTR86880.1"/>
    </source>
</evidence>
<dbReference type="Proteomes" id="UP000283586">
    <property type="component" value="Unassembled WGS sequence"/>
</dbReference>
<organism evidence="4 5">
    <name type="scientific">Roseburia intestinalis</name>
    <dbReference type="NCBI Taxonomy" id="166486"/>
    <lineage>
        <taxon>Bacteria</taxon>
        <taxon>Bacillati</taxon>
        <taxon>Bacillota</taxon>
        <taxon>Clostridia</taxon>
        <taxon>Lachnospirales</taxon>
        <taxon>Lachnospiraceae</taxon>
        <taxon>Roseburia</taxon>
    </lineage>
</organism>
<dbReference type="RefSeq" id="WP_015559591.1">
    <property type="nucleotide sequence ID" value="NZ_JADNJF010000049.1"/>
</dbReference>
<name>A0A3R6KSG7_9FIRM</name>
<evidence type="ECO:0000313" key="5">
    <source>
        <dbReference type="Proteomes" id="UP000283586"/>
    </source>
</evidence>
<reference evidence="3 7" key="3">
    <citation type="submission" date="2019-10" db="EMBL/GenBank/DDBJ databases">
        <title>Roseburia spp. ameliorate alcoholic fatty liver via restoration of gut barrier function.</title>
        <authorList>
            <person name="Seo B."/>
            <person name="Ko G."/>
        </authorList>
    </citation>
    <scope>NUCLEOTIDE SEQUENCE [LARGE SCALE GENOMIC DNA]</scope>
    <source>
        <strain evidence="3 7">SNUG30017</strain>
    </source>
</reference>
<dbReference type="PANTHER" id="PTHR40396">
    <property type="entry name" value="ATPASE-LIKE PROTEIN"/>
    <property type="match status" value="1"/>
</dbReference>
<dbReference type="GO" id="GO:0005524">
    <property type="term" value="F:ATP binding"/>
    <property type="evidence" value="ECO:0007669"/>
    <property type="project" value="UniProtKB-KW"/>
</dbReference>
<dbReference type="EMBL" id="QRQN01000007">
    <property type="protein sequence ID" value="RHN09349.1"/>
    <property type="molecule type" value="Genomic_DNA"/>
</dbReference>
<dbReference type="Proteomes" id="UP000479531">
    <property type="component" value="Unassembled WGS sequence"/>
</dbReference>
<reference evidence="2 6" key="2">
    <citation type="journal article" date="2019" name="Nat. Med.">
        <title>A library of human gut bacterial isolates paired with longitudinal multiomics data enables mechanistic microbiome research.</title>
        <authorList>
            <person name="Poyet M."/>
            <person name="Groussin M."/>
            <person name="Gibbons S.M."/>
            <person name="Avila-Pacheco J."/>
            <person name="Jiang X."/>
            <person name="Kearney S.M."/>
            <person name="Perrotta A.R."/>
            <person name="Berdy B."/>
            <person name="Zhao S."/>
            <person name="Lieberman T.D."/>
            <person name="Swanson P.K."/>
            <person name="Smith M."/>
            <person name="Roesemann S."/>
            <person name="Alexander J.E."/>
            <person name="Rich S.A."/>
            <person name="Livny J."/>
            <person name="Vlamakis H."/>
            <person name="Clish C."/>
            <person name="Bullock K."/>
            <person name="Deik A."/>
            <person name="Scott J."/>
            <person name="Pierce K.A."/>
            <person name="Xavier R.J."/>
            <person name="Alm E.J."/>
        </authorList>
    </citation>
    <scope>NUCLEOTIDE SEQUENCE [LARGE SCALE GENOMIC DNA]</scope>
    <source>
        <strain evidence="2 6">BIOML-A1</strain>
    </source>
</reference>
<dbReference type="SUPFAM" id="SSF52540">
    <property type="entry name" value="P-loop containing nucleoside triphosphate hydrolases"/>
    <property type="match status" value="1"/>
</dbReference>
<dbReference type="Gene3D" id="3.40.50.300">
    <property type="entry name" value="P-loop containing nucleotide triphosphate hydrolases"/>
    <property type="match status" value="1"/>
</dbReference>
<dbReference type="PANTHER" id="PTHR40396:SF1">
    <property type="entry name" value="ATPASE AAA-TYPE CORE DOMAIN-CONTAINING PROTEIN"/>
    <property type="match status" value="1"/>
</dbReference>
<evidence type="ECO:0000313" key="7">
    <source>
        <dbReference type="Proteomes" id="UP000479531"/>
    </source>
</evidence>
<dbReference type="EMBL" id="WNAJ01000031">
    <property type="protein sequence ID" value="MTR86880.1"/>
    <property type="molecule type" value="Genomic_DNA"/>
</dbReference>
<dbReference type="AlphaFoldDB" id="A0A3R6KSG7"/>
<comment type="caution">
    <text evidence="4">The sequence shown here is derived from an EMBL/GenBank/DDBJ whole genome shotgun (WGS) entry which is preliminary data.</text>
</comment>
<dbReference type="EMBL" id="WGGT01000031">
    <property type="protein sequence ID" value="MVQ47348.1"/>
    <property type="molecule type" value="Genomic_DNA"/>
</dbReference>
<accession>A0A3R6KSG7</accession>
<proteinExistence type="predicted"/>